<keyword evidence="3" id="KW-0238">DNA-binding</keyword>
<dbReference type="InterPro" id="IPR050389">
    <property type="entry name" value="LysR-type_TF"/>
</dbReference>
<dbReference type="Gene3D" id="3.40.190.10">
    <property type="entry name" value="Periplasmic binding protein-like II"/>
    <property type="match status" value="2"/>
</dbReference>
<dbReference type="RefSeq" id="WP_029221260.1">
    <property type="nucleotide sequence ID" value="NZ_CAWLZN010000001.1"/>
</dbReference>
<evidence type="ECO:0000313" key="6">
    <source>
        <dbReference type="EMBL" id="MCC4620799.1"/>
    </source>
</evidence>
<dbReference type="PANTHER" id="PTHR30118">
    <property type="entry name" value="HTH-TYPE TRANSCRIPTIONAL REGULATOR LEUO-RELATED"/>
    <property type="match status" value="1"/>
</dbReference>
<name>A0ABS8HGD6_9XANT</name>
<keyword evidence="2" id="KW-0805">Transcription regulation</keyword>
<dbReference type="Gene3D" id="1.10.10.10">
    <property type="entry name" value="Winged helix-like DNA-binding domain superfamily/Winged helix DNA-binding domain"/>
    <property type="match status" value="1"/>
</dbReference>
<reference evidence="6 7" key="1">
    <citation type="submission" date="2021-10" db="EMBL/GenBank/DDBJ databases">
        <title>Genome sequencing of Xanthomonas strains from NCPPB.</title>
        <authorList>
            <person name="Hussein R."/>
            <person name="Harrison J."/>
            <person name="Studholme D.J."/>
            <person name="Vicente J."/>
            <person name="Grant M."/>
        </authorList>
    </citation>
    <scope>NUCLEOTIDE SEQUENCE [LARGE SCALE GENOMIC DNA]</scope>
    <source>
        <strain evidence="6 7">NCPPB 101</strain>
    </source>
</reference>
<feature type="domain" description="HTH lysR-type" evidence="5">
    <location>
        <begin position="7"/>
        <end position="64"/>
    </location>
</feature>
<dbReference type="CDD" id="cd08461">
    <property type="entry name" value="PBP2_DntR_like_3"/>
    <property type="match status" value="1"/>
</dbReference>
<dbReference type="SUPFAM" id="SSF46785">
    <property type="entry name" value="Winged helix' DNA-binding domain"/>
    <property type="match status" value="1"/>
</dbReference>
<evidence type="ECO:0000313" key="7">
    <source>
        <dbReference type="Proteomes" id="UP001199206"/>
    </source>
</evidence>
<dbReference type="InterPro" id="IPR000847">
    <property type="entry name" value="LysR_HTH_N"/>
</dbReference>
<keyword evidence="4" id="KW-0804">Transcription</keyword>
<dbReference type="InterPro" id="IPR036390">
    <property type="entry name" value="WH_DNA-bd_sf"/>
</dbReference>
<accession>A0ABS8HGD6</accession>
<evidence type="ECO:0000256" key="1">
    <source>
        <dbReference type="ARBA" id="ARBA00009437"/>
    </source>
</evidence>
<evidence type="ECO:0000256" key="4">
    <source>
        <dbReference type="ARBA" id="ARBA00023163"/>
    </source>
</evidence>
<dbReference type="PROSITE" id="PS50931">
    <property type="entry name" value="HTH_LYSR"/>
    <property type="match status" value="1"/>
</dbReference>
<evidence type="ECO:0000256" key="3">
    <source>
        <dbReference type="ARBA" id="ARBA00023125"/>
    </source>
</evidence>
<protein>
    <submittedName>
        <fullName evidence="6">LysR family transcriptional regulator</fullName>
    </submittedName>
</protein>
<sequence>MKAIKSLDLNLLKALVALLDERSVTRAASRLGVTQPAMSGMLTRLRETFGDPLFVRAQRGIVPTPRALELAAPVRQVMSEVGALLQPSIFDPSTARQTFTVAATDYALRAIAVRLLSALKQHAPHMRMALMPVEDGRMPMQFERGEIDVALVTPDGAPPDLHFRNLFVERYVCVLRNDHPALRERKRLTLDQFCALDHALVSYSGDSFRGVSDDALEALGRQRTVSLSVKSFLILPEILRASDMVALLPSRLVQDMHGLTVFDPPFDVPGFTKIAVWHERTHLDPAQRWLRELLFTVCA</sequence>
<gene>
    <name evidence="6" type="ORF">LL965_12145</name>
</gene>
<dbReference type="InterPro" id="IPR005119">
    <property type="entry name" value="LysR_subst-bd"/>
</dbReference>
<dbReference type="Pfam" id="PF03466">
    <property type="entry name" value="LysR_substrate"/>
    <property type="match status" value="1"/>
</dbReference>
<dbReference type="PRINTS" id="PR00039">
    <property type="entry name" value="HTHLYSR"/>
</dbReference>
<evidence type="ECO:0000259" key="5">
    <source>
        <dbReference type="PROSITE" id="PS50931"/>
    </source>
</evidence>
<proteinExistence type="inferred from homology"/>
<organism evidence="6 7">
    <name type="scientific">Xanthomonas cassavae CFBP 4642</name>
    <dbReference type="NCBI Taxonomy" id="1219375"/>
    <lineage>
        <taxon>Bacteria</taxon>
        <taxon>Pseudomonadati</taxon>
        <taxon>Pseudomonadota</taxon>
        <taxon>Gammaproteobacteria</taxon>
        <taxon>Lysobacterales</taxon>
        <taxon>Lysobacteraceae</taxon>
        <taxon>Xanthomonas</taxon>
    </lineage>
</organism>
<dbReference type="Proteomes" id="UP001199206">
    <property type="component" value="Unassembled WGS sequence"/>
</dbReference>
<dbReference type="InterPro" id="IPR036388">
    <property type="entry name" value="WH-like_DNA-bd_sf"/>
</dbReference>
<dbReference type="Pfam" id="PF00126">
    <property type="entry name" value="HTH_1"/>
    <property type="match status" value="1"/>
</dbReference>
<evidence type="ECO:0000256" key="2">
    <source>
        <dbReference type="ARBA" id="ARBA00023015"/>
    </source>
</evidence>
<dbReference type="PANTHER" id="PTHR30118:SF15">
    <property type="entry name" value="TRANSCRIPTIONAL REGULATORY PROTEIN"/>
    <property type="match status" value="1"/>
</dbReference>
<comment type="caution">
    <text evidence="6">The sequence shown here is derived from an EMBL/GenBank/DDBJ whole genome shotgun (WGS) entry which is preliminary data.</text>
</comment>
<comment type="similarity">
    <text evidence="1">Belongs to the LysR transcriptional regulatory family.</text>
</comment>
<dbReference type="SUPFAM" id="SSF53850">
    <property type="entry name" value="Periplasmic binding protein-like II"/>
    <property type="match status" value="1"/>
</dbReference>
<keyword evidence="7" id="KW-1185">Reference proteome</keyword>
<dbReference type="EMBL" id="JAJGQJ010000026">
    <property type="protein sequence ID" value="MCC4620799.1"/>
    <property type="molecule type" value="Genomic_DNA"/>
</dbReference>